<protein>
    <submittedName>
        <fullName evidence="2">Uncharacterized protein</fullName>
    </submittedName>
</protein>
<name>A0AAD8HTQ7_9APIA</name>
<dbReference type="EMBL" id="JAUIZM010000007">
    <property type="protein sequence ID" value="KAK1373284.1"/>
    <property type="molecule type" value="Genomic_DNA"/>
</dbReference>
<organism evidence="2 3">
    <name type="scientific">Heracleum sosnowskyi</name>
    <dbReference type="NCBI Taxonomy" id="360622"/>
    <lineage>
        <taxon>Eukaryota</taxon>
        <taxon>Viridiplantae</taxon>
        <taxon>Streptophyta</taxon>
        <taxon>Embryophyta</taxon>
        <taxon>Tracheophyta</taxon>
        <taxon>Spermatophyta</taxon>
        <taxon>Magnoliopsida</taxon>
        <taxon>eudicotyledons</taxon>
        <taxon>Gunneridae</taxon>
        <taxon>Pentapetalae</taxon>
        <taxon>asterids</taxon>
        <taxon>campanulids</taxon>
        <taxon>Apiales</taxon>
        <taxon>Apiaceae</taxon>
        <taxon>Apioideae</taxon>
        <taxon>apioid superclade</taxon>
        <taxon>Tordylieae</taxon>
        <taxon>Tordyliinae</taxon>
        <taxon>Heracleum</taxon>
    </lineage>
</organism>
<evidence type="ECO:0000256" key="1">
    <source>
        <dbReference type="SAM" id="MobiDB-lite"/>
    </source>
</evidence>
<reference evidence="2" key="2">
    <citation type="submission" date="2023-05" db="EMBL/GenBank/DDBJ databases">
        <authorList>
            <person name="Schelkunov M.I."/>
        </authorList>
    </citation>
    <scope>NUCLEOTIDE SEQUENCE</scope>
    <source>
        <strain evidence="2">Hsosn_3</strain>
        <tissue evidence="2">Leaf</tissue>
    </source>
</reference>
<sequence length="353" mass="38957">MVKGSFLNEVEQPFFNNDDLGEKDDVVVGLVADVERELPHVVEGDPCCENMDSILTIEKLRKQQRPRDYGCRRIGICLRVSNQFIVGFPCLPFQNCFFSNNLSLFLHLVFPKQTSLSGTESRRAKKVARLASTLGGGDSLLTTENLLKLGFCRTGNPVPPTTLGEAGVGVTEHGMEASASTQSDMSKPVRTFVNPSVKYKDLFKNDDFDTLKGILDVSPISQMAPPGAGKGGSSSADKRKFSHSSGGQTGVLETRSSKRNKVAPTPPAAISQDVQNFYKLFGGRIPIEVISEWSKVKQPEAIQDMFLSSAQNYFHQLRISEQLSHATKGDMRLREELKNAKEAVGYEFYKKII</sequence>
<feature type="region of interest" description="Disordered" evidence="1">
    <location>
        <begin position="219"/>
        <end position="268"/>
    </location>
</feature>
<dbReference type="Proteomes" id="UP001237642">
    <property type="component" value="Unassembled WGS sequence"/>
</dbReference>
<reference evidence="2" key="1">
    <citation type="submission" date="2023-02" db="EMBL/GenBank/DDBJ databases">
        <title>Genome of toxic invasive species Heracleum sosnowskyi carries increased number of genes despite the absence of recent whole-genome duplications.</title>
        <authorList>
            <person name="Schelkunov M."/>
            <person name="Shtratnikova V."/>
            <person name="Makarenko M."/>
            <person name="Klepikova A."/>
            <person name="Omelchenko D."/>
            <person name="Novikova G."/>
            <person name="Obukhova E."/>
            <person name="Bogdanov V."/>
            <person name="Penin A."/>
            <person name="Logacheva M."/>
        </authorList>
    </citation>
    <scope>NUCLEOTIDE SEQUENCE</scope>
    <source>
        <strain evidence="2">Hsosn_3</strain>
        <tissue evidence="2">Leaf</tissue>
    </source>
</reference>
<evidence type="ECO:0000313" key="3">
    <source>
        <dbReference type="Proteomes" id="UP001237642"/>
    </source>
</evidence>
<dbReference type="AlphaFoldDB" id="A0AAD8HTQ7"/>
<keyword evidence="3" id="KW-1185">Reference proteome</keyword>
<comment type="caution">
    <text evidence="2">The sequence shown here is derived from an EMBL/GenBank/DDBJ whole genome shotgun (WGS) entry which is preliminary data.</text>
</comment>
<proteinExistence type="predicted"/>
<evidence type="ECO:0000313" key="2">
    <source>
        <dbReference type="EMBL" id="KAK1373284.1"/>
    </source>
</evidence>
<gene>
    <name evidence="2" type="ORF">POM88_029477</name>
</gene>
<accession>A0AAD8HTQ7</accession>